<dbReference type="InterPro" id="IPR036390">
    <property type="entry name" value="WH_DNA-bd_sf"/>
</dbReference>
<dbReference type="InterPro" id="IPR011711">
    <property type="entry name" value="GntR_C"/>
</dbReference>
<dbReference type="SUPFAM" id="SSF48008">
    <property type="entry name" value="GntR ligand-binding domain-like"/>
    <property type="match status" value="1"/>
</dbReference>
<dbReference type="Gene3D" id="1.10.10.10">
    <property type="entry name" value="Winged helix-like DNA-binding domain superfamily/Winged helix DNA-binding domain"/>
    <property type="match status" value="1"/>
</dbReference>
<evidence type="ECO:0000259" key="4">
    <source>
        <dbReference type="SMART" id="SM00895"/>
    </source>
</evidence>
<reference evidence="5" key="1">
    <citation type="journal article" date="2014" name="Int. J. Syst. Evol. Microbiol.">
        <title>Complete genome sequence of Corynebacterium casei LMG S-19264T (=DSM 44701T), isolated from a smear-ripened cheese.</title>
        <authorList>
            <consortium name="US DOE Joint Genome Institute (JGI-PGF)"/>
            <person name="Walter F."/>
            <person name="Albersmeier A."/>
            <person name="Kalinowski J."/>
            <person name="Ruckert C."/>
        </authorList>
    </citation>
    <scope>NUCLEOTIDE SEQUENCE</scope>
    <source>
        <strain evidence="5">VKM B-2222</strain>
    </source>
</reference>
<dbReference type="AlphaFoldDB" id="A0AAD3RT75"/>
<dbReference type="SUPFAM" id="SSF46785">
    <property type="entry name" value="Winged helix' DNA-binding domain"/>
    <property type="match status" value="1"/>
</dbReference>
<dbReference type="Proteomes" id="UP001143349">
    <property type="component" value="Unassembled WGS sequence"/>
</dbReference>
<sequence length="220" mass="24408">MDGMLNTRAQVALAEALRHGELHAGQFLSMPQLVDILKLPLAAVREAARHASSSGWLEIIPKRGVQIMDARPGTIRDSLDMRMVLDQEGARRRILDGDELAPLGALRQAHEQMLAAARGAATPELSPNAIAVDLSLHDFLAGGLNNPLLRSCYDSNRIRIAILQRVRPFVQERILSAMEEHLAIIDAVERRDISAAVEAIAYHCERTQHWWGVPAYHRGR</sequence>
<comment type="caution">
    <text evidence="5">The sequence shown here is derived from an EMBL/GenBank/DDBJ whole genome shotgun (WGS) entry which is preliminary data.</text>
</comment>
<dbReference type="Pfam" id="PF07729">
    <property type="entry name" value="FCD"/>
    <property type="match status" value="1"/>
</dbReference>
<keyword evidence="6" id="KW-1185">Reference proteome</keyword>
<name>A0AAD3RT75_9RHOB</name>
<dbReference type="PANTHER" id="PTHR43537:SF5">
    <property type="entry name" value="UXU OPERON TRANSCRIPTIONAL REGULATOR"/>
    <property type="match status" value="1"/>
</dbReference>
<organism evidence="5 6">
    <name type="scientific">Paracoccus kondratievae</name>
    <dbReference type="NCBI Taxonomy" id="135740"/>
    <lineage>
        <taxon>Bacteria</taxon>
        <taxon>Pseudomonadati</taxon>
        <taxon>Pseudomonadota</taxon>
        <taxon>Alphaproteobacteria</taxon>
        <taxon>Rhodobacterales</taxon>
        <taxon>Paracoccaceae</taxon>
        <taxon>Paracoccus</taxon>
    </lineage>
</organism>
<dbReference type="Gene3D" id="1.20.120.530">
    <property type="entry name" value="GntR ligand-binding domain-like"/>
    <property type="match status" value="1"/>
</dbReference>
<dbReference type="InterPro" id="IPR036388">
    <property type="entry name" value="WH-like_DNA-bd_sf"/>
</dbReference>
<dbReference type="EMBL" id="BSFH01000026">
    <property type="protein sequence ID" value="GLK64213.1"/>
    <property type="molecule type" value="Genomic_DNA"/>
</dbReference>
<reference evidence="5" key="2">
    <citation type="submission" date="2023-01" db="EMBL/GenBank/DDBJ databases">
        <authorList>
            <person name="Sun Q."/>
            <person name="Evtushenko L."/>
        </authorList>
    </citation>
    <scope>NUCLEOTIDE SEQUENCE</scope>
    <source>
        <strain evidence="5">VKM B-2222</strain>
    </source>
</reference>
<proteinExistence type="predicted"/>
<keyword evidence="3" id="KW-0804">Transcription</keyword>
<feature type="domain" description="GntR C-terminal" evidence="4">
    <location>
        <begin position="77"/>
        <end position="206"/>
    </location>
</feature>
<protein>
    <submittedName>
        <fullName evidence="5">GntR family transcriptional regulator</fullName>
    </submittedName>
</protein>
<keyword evidence="1" id="KW-0805">Transcription regulation</keyword>
<evidence type="ECO:0000256" key="2">
    <source>
        <dbReference type="ARBA" id="ARBA00023125"/>
    </source>
</evidence>
<gene>
    <name evidence="5" type="ORF">GCM10017635_16840</name>
</gene>
<dbReference type="SMART" id="SM00895">
    <property type="entry name" value="FCD"/>
    <property type="match status" value="1"/>
</dbReference>
<evidence type="ECO:0000256" key="3">
    <source>
        <dbReference type="ARBA" id="ARBA00023163"/>
    </source>
</evidence>
<dbReference type="InterPro" id="IPR008920">
    <property type="entry name" value="TF_FadR/GntR_C"/>
</dbReference>
<dbReference type="GO" id="GO:0003677">
    <property type="term" value="F:DNA binding"/>
    <property type="evidence" value="ECO:0007669"/>
    <property type="project" value="UniProtKB-KW"/>
</dbReference>
<evidence type="ECO:0000313" key="5">
    <source>
        <dbReference type="EMBL" id="GLK64213.1"/>
    </source>
</evidence>
<evidence type="ECO:0000313" key="6">
    <source>
        <dbReference type="Proteomes" id="UP001143349"/>
    </source>
</evidence>
<keyword evidence="2" id="KW-0238">DNA-binding</keyword>
<evidence type="ECO:0000256" key="1">
    <source>
        <dbReference type="ARBA" id="ARBA00023015"/>
    </source>
</evidence>
<dbReference type="PANTHER" id="PTHR43537">
    <property type="entry name" value="TRANSCRIPTIONAL REGULATOR, GNTR FAMILY"/>
    <property type="match status" value="1"/>
</dbReference>
<accession>A0AAD3RT75</accession>